<reference evidence="3" key="1">
    <citation type="journal article" date="2020" name="Stud. Mycol.">
        <title>101 Dothideomycetes genomes: A test case for predicting lifestyles and emergence of pathogens.</title>
        <authorList>
            <person name="Haridas S."/>
            <person name="Albert R."/>
            <person name="Binder M."/>
            <person name="Bloem J."/>
            <person name="LaButti K."/>
            <person name="Salamov A."/>
            <person name="Andreopoulos B."/>
            <person name="Baker S."/>
            <person name="Barry K."/>
            <person name="Bills G."/>
            <person name="Bluhm B."/>
            <person name="Cannon C."/>
            <person name="Castanera R."/>
            <person name="Culley D."/>
            <person name="Daum C."/>
            <person name="Ezra D."/>
            <person name="Gonzalez J."/>
            <person name="Henrissat B."/>
            <person name="Kuo A."/>
            <person name="Liang C."/>
            <person name="Lipzen A."/>
            <person name="Lutzoni F."/>
            <person name="Magnuson J."/>
            <person name="Mondo S."/>
            <person name="Nolan M."/>
            <person name="Ohm R."/>
            <person name="Pangilinan J."/>
            <person name="Park H.-J."/>
            <person name="Ramirez L."/>
            <person name="Alfaro M."/>
            <person name="Sun H."/>
            <person name="Tritt A."/>
            <person name="Yoshinaga Y."/>
            <person name="Zwiers L.-H."/>
            <person name="Turgeon B."/>
            <person name="Goodwin S."/>
            <person name="Spatafora J."/>
            <person name="Crous P."/>
            <person name="Grigoriev I."/>
        </authorList>
    </citation>
    <scope>NUCLEOTIDE SEQUENCE [LARGE SCALE GENOMIC DNA]</scope>
    <source>
        <strain evidence="3">CECT 20119</strain>
    </source>
</reference>
<accession>A0A6A6GMS6</accession>
<name>A0A6A6GMS6_9PEZI</name>
<evidence type="ECO:0000313" key="3">
    <source>
        <dbReference type="Proteomes" id="UP000799538"/>
    </source>
</evidence>
<dbReference type="Proteomes" id="UP000799538">
    <property type="component" value="Unassembled WGS sequence"/>
</dbReference>
<dbReference type="AlphaFoldDB" id="A0A6A6GMS6"/>
<keyword evidence="3" id="KW-1185">Reference proteome</keyword>
<proteinExistence type="predicted"/>
<keyword evidence="1" id="KW-1133">Transmembrane helix</keyword>
<organism evidence="2 3">
    <name type="scientific">Elsinoe ampelina</name>
    <dbReference type="NCBI Taxonomy" id="302913"/>
    <lineage>
        <taxon>Eukaryota</taxon>
        <taxon>Fungi</taxon>
        <taxon>Dikarya</taxon>
        <taxon>Ascomycota</taxon>
        <taxon>Pezizomycotina</taxon>
        <taxon>Dothideomycetes</taxon>
        <taxon>Dothideomycetidae</taxon>
        <taxon>Myriangiales</taxon>
        <taxon>Elsinoaceae</taxon>
        <taxon>Elsinoe</taxon>
    </lineage>
</organism>
<feature type="transmembrane region" description="Helical" evidence="1">
    <location>
        <begin position="20"/>
        <end position="37"/>
    </location>
</feature>
<keyword evidence="1" id="KW-0472">Membrane</keyword>
<evidence type="ECO:0000256" key="1">
    <source>
        <dbReference type="SAM" id="Phobius"/>
    </source>
</evidence>
<dbReference type="EMBL" id="ML992502">
    <property type="protein sequence ID" value="KAF2226977.1"/>
    <property type="molecule type" value="Genomic_DNA"/>
</dbReference>
<protein>
    <submittedName>
        <fullName evidence="2">Uncharacterized protein</fullName>
    </submittedName>
</protein>
<evidence type="ECO:0000313" key="2">
    <source>
        <dbReference type="EMBL" id="KAF2226977.1"/>
    </source>
</evidence>
<sequence>MLVPDHGSSPSTSHNLAASSPSLLSTLFTIFLCLLFLPCPSPWPCSLPLLSPLSRFHH</sequence>
<gene>
    <name evidence="2" type="ORF">BDZ85DRAFT_257056</name>
</gene>
<keyword evidence="1" id="KW-0812">Transmembrane</keyword>